<dbReference type="InterPro" id="IPR044730">
    <property type="entry name" value="RNase_H-like_dom_plant"/>
</dbReference>
<evidence type="ECO:0000259" key="1">
    <source>
        <dbReference type="Pfam" id="PF13456"/>
    </source>
</evidence>
<protein>
    <recommendedName>
        <fullName evidence="5">RNase H type-1 domain-containing protein</fullName>
    </recommendedName>
</protein>
<feature type="domain" description="Reverse transcriptase zinc-binding" evidence="2">
    <location>
        <begin position="121"/>
        <end position="206"/>
    </location>
</feature>
<dbReference type="SUPFAM" id="SSF53098">
    <property type="entry name" value="Ribonuclease H-like"/>
    <property type="match status" value="1"/>
</dbReference>
<dbReference type="EMBL" id="JBBPBM010000008">
    <property type="protein sequence ID" value="KAK8571787.1"/>
    <property type="molecule type" value="Genomic_DNA"/>
</dbReference>
<evidence type="ECO:0000259" key="2">
    <source>
        <dbReference type="Pfam" id="PF13966"/>
    </source>
</evidence>
<gene>
    <name evidence="3" type="ORF">V6N12_027860</name>
</gene>
<dbReference type="Proteomes" id="UP001472677">
    <property type="component" value="Unassembled WGS sequence"/>
</dbReference>
<feature type="domain" description="RNase H type-1" evidence="1">
    <location>
        <begin position="317"/>
        <end position="434"/>
    </location>
</feature>
<evidence type="ECO:0000313" key="3">
    <source>
        <dbReference type="EMBL" id="KAK8571787.1"/>
    </source>
</evidence>
<dbReference type="CDD" id="cd06222">
    <property type="entry name" value="RNase_H_like"/>
    <property type="match status" value="1"/>
</dbReference>
<dbReference type="Pfam" id="PF13966">
    <property type="entry name" value="zf-RVT"/>
    <property type="match status" value="1"/>
</dbReference>
<dbReference type="InterPro" id="IPR036397">
    <property type="entry name" value="RNaseH_sf"/>
</dbReference>
<proteinExistence type="predicted"/>
<accession>A0ABR2F453</accession>
<dbReference type="Gene3D" id="3.30.420.10">
    <property type="entry name" value="Ribonuclease H-like superfamily/Ribonuclease H"/>
    <property type="match status" value="1"/>
</dbReference>
<name>A0ABR2F453_9ROSI</name>
<organism evidence="3 4">
    <name type="scientific">Hibiscus sabdariffa</name>
    <name type="common">roselle</name>
    <dbReference type="NCBI Taxonomy" id="183260"/>
    <lineage>
        <taxon>Eukaryota</taxon>
        <taxon>Viridiplantae</taxon>
        <taxon>Streptophyta</taxon>
        <taxon>Embryophyta</taxon>
        <taxon>Tracheophyta</taxon>
        <taxon>Spermatophyta</taxon>
        <taxon>Magnoliopsida</taxon>
        <taxon>eudicotyledons</taxon>
        <taxon>Gunneridae</taxon>
        <taxon>Pentapetalae</taxon>
        <taxon>rosids</taxon>
        <taxon>malvids</taxon>
        <taxon>Malvales</taxon>
        <taxon>Malvaceae</taxon>
        <taxon>Malvoideae</taxon>
        <taxon>Hibiscus</taxon>
    </lineage>
</organism>
<dbReference type="InterPro" id="IPR002156">
    <property type="entry name" value="RNaseH_domain"/>
</dbReference>
<sequence length="471" mass="53370">MSYFPESITRVSCTPLWQSLAHIWDEFRPNIAWCVRDGSLIDVWQDIWVPDVGCLCDQVMDPTVPFRYPTFSALMTPYGTWNLSLLSSIFPASVAHRILSIRCPLPDGGSDFCRWRWGDRFTISSAYAKCVEHTLSPCSNSWNIAWTQPIPQRMRVFLWLTFRQKLMTNSERQRRCLGTTSACPRCGSCESVLHVLRDCSMVRNIWSAVFERLLSAHFYADNLDIWLLSNLCCSMSTHFSNIPWPILFASTCWHIWKSQNDSIFSGIDAPINNTTSRVIAWSRQYSFVSSAAHAHQPVHDATTSSWSALSSPWVCLNIDGSACLRSSYARDGGVIRDCNGAWLAGFGRGIGIADPFTVELWAIYDGLSLAWQLGFEFVQVQSDCLKAISELSDTNASHGYPVLLRDILSLCQRSWAIEFLWVPRAANTVADHLLKQIPLTRFDMIHFDTPSAYLQSFLDHDINSPHRLTVA</sequence>
<dbReference type="Pfam" id="PF13456">
    <property type="entry name" value="RVT_3"/>
    <property type="match status" value="1"/>
</dbReference>
<dbReference type="InterPro" id="IPR026960">
    <property type="entry name" value="RVT-Znf"/>
</dbReference>
<keyword evidence="4" id="KW-1185">Reference proteome</keyword>
<evidence type="ECO:0000313" key="4">
    <source>
        <dbReference type="Proteomes" id="UP001472677"/>
    </source>
</evidence>
<dbReference type="InterPro" id="IPR012337">
    <property type="entry name" value="RNaseH-like_sf"/>
</dbReference>
<dbReference type="PANTHER" id="PTHR47723:SF19">
    <property type="entry name" value="POLYNUCLEOTIDYL TRANSFERASE, RIBONUCLEASE H-LIKE SUPERFAMILY PROTEIN"/>
    <property type="match status" value="1"/>
</dbReference>
<evidence type="ECO:0008006" key="5">
    <source>
        <dbReference type="Google" id="ProtNLM"/>
    </source>
</evidence>
<reference evidence="3 4" key="1">
    <citation type="journal article" date="2024" name="G3 (Bethesda)">
        <title>Genome assembly of Hibiscus sabdariffa L. provides insights into metabolisms of medicinal natural products.</title>
        <authorList>
            <person name="Kim T."/>
        </authorList>
    </citation>
    <scope>NUCLEOTIDE SEQUENCE [LARGE SCALE GENOMIC DNA]</scope>
    <source>
        <strain evidence="3">TK-2024</strain>
        <tissue evidence="3">Old leaves</tissue>
    </source>
</reference>
<dbReference type="PANTHER" id="PTHR47723">
    <property type="entry name" value="OS05G0353850 PROTEIN"/>
    <property type="match status" value="1"/>
</dbReference>
<comment type="caution">
    <text evidence="3">The sequence shown here is derived from an EMBL/GenBank/DDBJ whole genome shotgun (WGS) entry which is preliminary data.</text>
</comment>
<dbReference type="InterPro" id="IPR053151">
    <property type="entry name" value="RNase_H-like"/>
</dbReference>